<gene>
    <name evidence="2" type="ORF">E3N88_10080</name>
</gene>
<dbReference type="EMBL" id="SZYD01000005">
    <property type="protein sequence ID" value="KAD6118809.1"/>
    <property type="molecule type" value="Genomic_DNA"/>
</dbReference>
<keyword evidence="3" id="KW-1185">Reference proteome</keyword>
<evidence type="ECO:0000313" key="2">
    <source>
        <dbReference type="EMBL" id="KAD6118809.1"/>
    </source>
</evidence>
<reference evidence="2 3" key="1">
    <citation type="submission" date="2019-05" db="EMBL/GenBank/DDBJ databases">
        <title>Mikania micrantha, genome provides insights into the molecular mechanism of rapid growth.</title>
        <authorList>
            <person name="Liu B."/>
        </authorList>
    </citation>
    <scope>NUCLEOTIDE SEQUENCE [LARGE SCALE GENOMIC DNA]</scope>
    <source>
        <strain evidence="2">NLD-2019</strain>
        <tissue evidence="2">Leaf</tissue>
    </source>
</reference>
<dbReference type="AlphaFoldDB" id="A0A5N6PAS8"/>
<sequence length="99" mass="11358">MYVSNQTDFLSLDYGNSDSEEDIHRMVGGQKWDVSETSWAHEHFHATRSSMARIRRGDDESGSSRKDKGKRALYDEDEIEVDTGLTDVEEDDHEPGYDD</sequence>
<dbReference type="Proteomes" id="UP000326396">
    <property type="component" value="Linkage Group LG13"/>
</dbReference>
<proteinExistence type="predicted"/>
<feature type="region of interest" description="Disordered" evidence="1">
    <location>
        <begin position="47"/>
        <end position="99"/>
    </location>
</feature>
<protein>
    <submittedName>
        <fullName evidence="2">Uncharacterized protein</fullName>
    </submittedName>
</protein>
<evidence type="ECO:0000313" key="3">
    <source>
        <dbReference type="Proteomes" id="UP000326396"/>
    </source>
</evidence>
<evidence type="ECO:0000256" key="1">
    <source>
        <dbReference type="SAM" id="MobiDB-lite"/>
    </source>
</evidence>
<accession>A0A5N6PAS8</accession>
<name>A0A5N6PAS8_9ASTR</name>
<comment type="caution">
    <text evidence="2">The sequence shown here is derived from an EMBL/GenBank/DDBJ whole genome shotgun (WGS) entry which is preliminary data.</text>
</comment>
<feature type="compositionally biased region" description="Basic and acidic residues" evidence="1">
    <location>
        <begin position="55"/>
        <end position="74"/>
    </location>
</feature>
<organism evidence="2 3">
    <name type="scientific">Mikania micrantha</name>
    <name type="common">bitter vine</name>
    <dbReference type="NCBI Taxonomy" id="192012"/>
    <lineage>
        <taxon>Eukaryota</taxon>
        <taxon>Viridiplantae</taxon>
        <taxon>Streptophyta</taxon>
        <taxon>Embryophyta</taxon>
        <taxon>Tracheophyta</taxon>
        <taxon>Spermatophyta</taxon>
        <taxon>Magnoliopsida</taxon>
        <taxon>eudicotyledons</taxon>
        <taxon>Gunneridae</taxon>
        <taxon>Pentapetalae</taxon>
        <taxon>asterids</taxon>
        <taxon>campanulids</taxon>
        <taxon>Asterales</taxon>
        <taxon>Asteraceae</taxon>
        <taxon>Asteroideae</taxon>
        <taxon>Heliantheae alliance</taxon>
        <taxon>Eupatorieae</taxon>
        <taxon>Mikania</taxon>
    </lineage>
</organism>
<feature type="compositionally biased region" description="Acidic residues" evidence="1">
    <location>
        <begin position="75"/>
        <end position="93"/>
    </location>
</feature>